<evidence type="ECO:0000256" key="2">
    <source>
        <dbReference type="ARBA" id="ARBA00012011"/>
    </source>
</evidence>
<dbReference type="VEuPathDB" id="TriTrypDB:TcIL3000_0_51330"/>
<feature type="binding site" evidence="6">
    <location>
        <position position="94"/>
    </location>
    <ligand>
        <name>FAD</name>
        <dbReference type="ChEBI" id="CHEBI:57692"/>
    </ligand>
</feature>
<dbReference type="VEuPathDB" id="TriTrypDB:TcIL3000_0_27380"/>
<dbReference type="EMBL" id="CAEQ01001548">
    <property type="protein sequence ID" value="CCD14525.1"/>
    <property type="molecule type" value="Genomic_DNA"/>
</dbReference>
<keyword evidence="3 6" id="KW-0285">Flavoprotein</keyword>
<comment type="caution">
    <text evidence="9">The sequence shown here is derived from an EMBL/GenBank/DDBJ whole genome shotgun (WGS) entry which is preliminary data.</text>
</comment>
<keyword evidence="4 6" id="KW-0274">FAD</keyword>
<dbReference type="InterPro" id="IPR017927">
    <property type="entry name" value="FAD-bd_FR_type"/>
</dbReference>
<dbReference type="Pfam" id="PF00970">
    <property type="entry name" value="FAD_binding_6"/>
    <property type="match status" value="1"/>
</dbReference>
<evidence type="ECO:0000256" key="3">
    <source>
        <dbReference type="ARBA" id="ARBA00022630"/>
    </source>
</evidence>
<comment type="cofactor">
    <cofactor evidence="1 6">
        <name>FAD</name>
        <dbReference type="ChEBI" id="CHEBI:57692"/>
    </cofactor>
</comment>
<dbReference type="SUPFAM" id="SSF63380">
    <property type="entry name" value="Riboflavin synthase domain-like"/>
    <property type="match status" value="1"/>
</dbReference>
<organism evidence="9 11">
    <name type="scientific">Trypanosoma congolense (strain IL3000)</name>
    <dbReference type="NCBI Taxonomy" id="1068625"/>
    <lineage>
        <taxon>Eukaryota</taxon>
        <taxon>Discoba</taxon>
        <taxon>Euglenozoa</taxon>
        <taxon>Kinetoplastea</taxon>
        <taxon>Metakinetoplastina</taxon>
        <taxon>Trypanosomatida</taxon>
        <taxon>Trypanosomatidae</taxon>
        <taxon>Trypanosoma</taxon>
        <taxon>Nannomonas</taxon>
    </lineage>
</organism>
<sequence length="293" mass="32466">MARFVASFAAAAAAGAFGAVCHSNGAAADCSPNQSTFSQNDFRAFKLLSSRYESADTRRLYFALETADTPFVMPAAACVIVKLKDAEGNDAMRPFTPITANHTKGHFEIIVKKNLKDKAGNELFQLRPGEELLVKGPFEKFAYKANMWKNVGMLASGTGVAPMYRLLQEILANPRDKTHVSLVYGNEKRADILLANELRLMQETYNNFNLYLTLQEVPPRWLGGIGRINEAMIRTFMPKPGEKYSKILVSGPPVMMRELAGERVFPEGKLPEQGPLKGLLKDMGYSEGQVFKF</sequence>
<feature type="binding site" evidence="6">
    <location>
        <position position="112"/>
    </location>
    <ligand>
        <name>FAD</name>
        <dbReference type="ChEBI" id="CHEBI:57692"/>
    </ligand>
</feature>
<proteinExistence type="predicted"/>
<name>F9W3S1_TRYCI</name>
<dbReference type="PANTHER" id="PTHR19370:SF171">
    <property type="entry name" value="NADH-CYTOCHROME B5 REDUCTASE 2"/>
    <property type="match status" value="1"/>
</dbReference>
<dbReference type="Gene3D" id="2.40.30.10">
    <property type="entry name" value="Translation factors"/>
    <property type="match status" value="1"/>
</dbReference>
<evidence type="ECO:0000313" key="10">
    <source>
        <dbReference type="EMBL" id="CCD14525.1"/>
    </source>
</evidence>
<dbReference type="FunFam" id="3.40.50.80:FF:000009">
    <property type="entry name" value="NADH-cytochrome b5 reductase"/>
    <property type="match status" value="1"/>
</dbReference>
<evidence type="ECO:0000256" key="5">
    <source>
        <dbReference type="ARBA" id="ARBA00023002"/>
    </source>
</evidence>
<dbReference type="GO" id="GO:0090524">
    <property type="term" value="F:cytochrome-b5 reductase activity, acting on NADH"/>
    <property type="evidence" value="ECO:0007669"/>
    <property type="project" value="UniProtKB-EC"/>
</dbReference>
<dbReference type="InterPro" id="IPR001834">
    <property type="entry name" value="CBR-like"/>
</dbReference>
<protein>
    <recommendedName>
        <fullName evidence="2">cytochrome-b5 reductase</fullName>
        <ecNumber evidence="2">1.6.2.2</ecNumber>
    </recommendedName>
</protein>
<dbReference type="OMA" id="KGRFSYK"/>
<feature type="binding site" evidence="6">
    <location>
        <position position="110"/>
    </location>
    <ligand>
        <name>FAD</name>
        <dbReference type="ChEBI" id="CHEBI:57692"/>
    </ligand>
</feature>
<dbReference type="Proteomes" id="UP000000702">
    <property type="component" value="Unassembled WGS sequence"/>
</dbReference>
<dbReference type="InterPro" id="IPR001433">
    <property type="entry name" value="OxRdtase_FAD/NAD-bd"/>
</dbReference>
<feature type="binding site" evidence="6">
    <location>
        <position position="93"/>
    </location>
    <ligand>
        <name>FAD</name>
        <dbReference type="ChEBI" id="CHEBI:57692"/>
    </ligand>
</feature>
<evidence type="ECO:0000256" key="7">
    <source>
        <dbReference type="SAM" id="SignalP"/>
    </source>
</evidence>
<feature type="binding site" evidence="6">
    <location>
        <position position="118"/>
    </location>
    <ligand>
        <name>FAD</name>
        <dbReference type="ChEBI" id="CHEBI:57692"/>
    </ligand>
</feature>
<feature type="chain" id="PRO_5007659410" description="cytochrome-b5 reductase" evidence="7">
    <location>
        <begin position="19"/>
        <end position="293"/>
    </location>
</feature>
<keyword evidence="7" id="KW-0732">Signal</keyword>
<reference evidence="9 11" key="2">
    <citation type="journal article" date="2012" name="Proc. Natl. Acad. Sci. U.S.A.">
        <title>Antigenic diversity is generated by distinct evolutionary mechanisms in African trypanosome species.</title>
        <authorList>
            <person name="Jackson A.P."/>
            <person name="Berry A."/>
            <person name="Aslett M."/>
            <person name="Allison H.C."/>
            <person name="Burton P."/>
            <person name="Vavrova-Anderson J."/>
            <person name="Brown R."/>
            <person name="Browne H."/>
            <person name="Corton N."/>
            <person name="Hauser H."/>
            <person name="Gamble J."/>
            <person name="Gilderthorp R."/>
            <person name="Marcello L."/>
            <person name="McQuillan J."/>
            <person name="Otto T.D."/>
            <person name="Quail M.A."/>
            <person name="Sanders M.J."/>
            <person name="van Tonder A."/>
            <person name="Ginger M.L."/>
            <person name="Field M.C."/>
            <person name="Barry J.D."/>
            <person name="Hertz-Fowler C."/>
            <person name="Berriman M."/>
        </authorList>
    </citation>
    <scope>NUCLEOTIDE SEQUENCE [LARGE SCALE GENOMIC DNA]</scope>
    <source>
        <strain evidence="9 11">IL3000</strain>
    </source>
</reference>
<dbReference type="InterPro" id="IPR039261">
    <property type="entry name" value="FNR_nucleotide-bd"/>
</dbReference>
<keyword evidence="5" id="KW-0560">Oxidoreductase</keyword>
<dbReference type="AlphaFoldDB" id="F9W3S1"/>
<dbReference type="PRINTS" id="PR00406">
    <property type="entry name" value="CYTB5RDTASE"/>
</dbReference>
<dbReference type="Pfam" id="PF00175">
    <property type="entry name" value="NAD_binding_1"/>
    <property type="match status" value="1"/>
</dbReference>
<evidence type="ECO:0000256" key="6">
    <source>
        <dbReference type="PIRSR" id="PIRSR601834-1"/>
    </source>
</evidence>
<accession>F9W3S1</accession>
<reference evidence="11" key="1">
    <citation type="submission" date="2011-07" db="EMBL/GenBank/DDBJ databases">
        <title>Divergent evolution of antigenic variation in African trypanosomes.</title>
        <authorList>
            <person name="Jackson A.P."/>
            <person name="Berry A."/>
            <person name="Allison H.C."/>
            <person name="Burton P."/>
            <person name="Anderson J."/>
            <person name="Aslett M."/>
            <person name="Brown R."/>
            <person name="Corton N."/>
            <person name="Harris D."/>
            <person name="Hauser H."/>
            <person name="Gamble J."/>
            <person name="Gilderthorp R."/>
            <person name="McQuillan J."/>
            <person name="Quail M.A."/>
            <person name="Sanders M."/>
            <person name="Van Tonder A."/>
            <person name="Ginger M.L."/>
            <person name="Donelson J.E."/>
            <person name="Field M.C."/>
            <person name="Barry J.D."/>
            <person name="Berriman M."/>
            <person name="Hertz-Fowler C."/>
        </authorList>
    </citation>
    <scope>NUCLEOTIDE SEQUENCE [LARGE SCALE GENOMIC DNA]</scope>
    <source>
        <strain evidence="11">IL3000</strain>
    </source>
</reference>
<evidence type="ECO:0000313" key="11">
    <source>
        <dbReference type="Proteomes" id="UP000000702"/>
    </source>
</evidence>
<dbReference type="InterPro" id="IPR017938">
    <property type="entry name" value="Riboflavin_synthase-like_b-brl"/>
</dbReference>
<feature type="domain" description="FAD-binding FR-type" evidence="8">
    <location>
        <begin position="40"/>
        <end position="144"/>
    </location>
</feature>
<evidence type="ECO:0000259" key="8">
    <source>
        <dbReference type="PROSITE" id="PS51384"/>
    </source>
</evidence>
<feature type="signal peptide" evidence="7">
    <location>
        <begin position="1"/>
        <end position="18"/>
    </location>
</feature>
<dbReference type="CDD" id="cd06183">
    <property type="entry name" value="cyt_b5_reduct_like"/>
    <property type="match status" value="1"/>
</dbReference>
<evidence type="ECO:0000256" key="1">
    <source>
        <dbReference type="ARBA" id="ARBA00001974"/>
    </source>
</evidence>
<dbReference type="PANTHER" id="PTHR19370">
    <property type="entry name" value="NADH-CYTOCHROME B5 REDUCTASE"/>
    <property type="match status" value="1"/>
</dbReference>
<dbReference type="EMBL" id="CAEQ01000461">
    <property type="protein sequence ID" value="CCD11794.1"/>
    <property type="molecule type" value="Genomic_DNA"/>
</dbReference>
<dbReference type="EC" id="1.6.2.2" evidence="2"/>
<dbReference type="Gene3D" id="3.40.50.80">
    <property type="entry name" value="Nucleotide-binding domain of ferredoxin-NADP reductase (FNR) module"/>
    <property type="match status" value="1"/>
</dbReference>
<evidence type="ECO:0000313" key="9">
    <source>
        <dbReference type="EMBL" id="CCD11794.1"/>
    </source>
</evidence>
<evidence type="ECO:0000256" key="4">
    <source>
        <dbReference type="ARBA" id="ARBA00022827"/>
    </source>
</evidence>
<dbReference type="PROSITE" id="PS51384">
    <property type="entry name" value="FAD_FR"/>
    <property type="match status" value="1"/>
</dbReference>
<keyword evidence="11" id="KW-1185">Reference proteome</keyword>
<gene>
    <name evidence="9" type="ORF">TCIL3000_0_27380</name>
    <name evidence="10" type="ORF">TCIL3000_0_51330</name>
</gene>
<dbReference type="InterPro" id="IPR008333">
    <property type="entry name" value="Cbr1-like_FAD-bd_dom"/>
</dbReference>
<dbReference type="SUPFAM" id="SSF52343">
    <property type="entry name" value="Ferredoxin reductase-like, C-terminal NADP-linked domain"/>
    <property type="match status" value="1"/>
</dbReference>